<feature type="domain" description="DUF4340" evidence="1">
    <location>
        <begin position="68"/>
        <end position="199"/>
    </location>
</feature>
<dbReference type="OrthoDB" id="7062720at2"/>
<proteinExistence type="predicted"/>
<name>A0A1P8UDZ8_9GAMM</name>
<evidence type="ECO:0000313" key="3">
    <source>
        <dbReference type="Proteomes" id="UP000243807"/>
    </source>
</evidence>
<keyword evidence="3" id="KW-1185">Reference proteome</keyword>
<evidence type="ECO:0000313" key="2">
    <source>
        <dbReference type="EMBL" id="APZ42065.1"/>
    </source>
</evidence>
<organism evidence="2 3">
    <name type="scientific">Acidihalobacter ferrooxydans</name>
    <dbReference type="NCBI Taxonomy" id="1765967"/>
    <lineage>
        <taxon>Bacteria</taxon>
        <taxon>Pseudomonadati</taxon>
        <taxon>Pseudomonadota</taxon>
        <taxon>Gammaproteobacteria</taxon>
        <taxon>Chromatiales</taxon>
        <taxon>Ectothiorhodospiraceae</taxon>
        <taxon>Acidihalobacter</taxon>
    </lineage>
</organism>
<accession>A0A1P8UDZ8</accession>
<dbReference type="EMBL" id="CP019434">
    <property type="protein sequence ID" value="APZ42065.1"/>
    <property type="molecule type" value="Genomic_DNA"/>
</dbReference>
<dbReference type="InterPro" id="IPR025641">
    <property type="entry name" value="DUF4340"/>
</dbReference>
<dbReference type="KEGG" id="afy:BW247_02265"/>
<evidence type="ECO:0000259" key="1">
    <source>
        <dbReference type="Pfam" id="PF14238"/>
    </source>
</evidence>
<gene>
    <name evidence="2" type="ORF">BW247_02265</name>
</gene>
<sequence>MLNRRLLLNLALLLVVIGLAMVALRPHPQPAPTGVVLAPGIDAATVRHITISRPGQPALTFARVNHAWHLTAPIRARANPALMRALLDLPQARSNKRYAAARLDLAQYGLAPPRATIRFGKTRIELGTLNPLNQRRYALRNGMLYLVSDALSTLPESPALSWISLKLLPPGARITALHLPTLDLRAKAPSGWTLAHAHASAAQIAALLDAWRQAHALRITPAARSTANTQGDIRVGLADGTQLHFQIIATQPSLILRAPGLRADYHLPAALAGRLLHLPASAAHPAP</sequence>
<protein>
    <recommendedName>
        <fullName evidence="1">DUF4340 domain-containing protein</fullName>
    </recommendedName>
</protein>
<reference evidence="2 3" key="1">
    <citation type="submission" date="2017-01" db="EMBL/GenBank/DDBJ databases">
        <title>Draft sequence of Acidihalobacter ferrooxidans strain DSM 14175 (strain V8).</title>
        <authorList>
            <person name="Khaleque H.N."/>
            <person name="Ramsay J.P."/>
            <person name="Murphy R.J.T."/>
            <person name="Kaksonen A.H."/>
            <person name="Boxall N.J."/>
            <person name="Watkin E.L.J."/>
        </authorList>
    </citation>
    <scope>NUCLEOTIDE SEQUENCE [LARGE SCALE GENOMIC DNA]</scope>
    <source>
        <strain evidence="2 3">V8</strain>
    </source>
</reference>
<dbReference type="AlphaFoldDB" id="A0A1P8UDZ8"/>
<dbReference type="STRING" id="1765967.BW247_02265"/>
<dbReference type="Pfam" id="PF14238">
    <property type="entry name" value="DUF4340"/>
    <property type="match status" value="1"/>
</dbReference>
<dbReference type="Proteomes" id="UP000243807">
    <property type="component" value="Chromosome"/>
</dbReference>